<reference evidence="5 6" key="1">
    <citation type="submission" date="2018-06" db="EMBL/GenBank/DDBJ databases">
        <authorList>
            <consortium name="Pathogen Informatics"/>
            <person name="Doyle S."/>
        </authorList>
    </citation>
    <scope>NUCLEOTIDE SEQUENCE [LARGE SCALE GENOMIC DNA]</scope>
    <source>
        <strain evidence="5 6">NCTC7807</strain>
    </source>
</reference>
<feature type="compositionally biased region" description="Basic and acidic residues" evidence="2">
    <location>
        <begin position="36"/>
        <end position="55"/>
    </location>
</feature>
<evidence type="ECO:0000256" key="1">
    <source>
        <dbReference type="ARBA" id="ARBA00022729"/>
    </source>
</evidence>
<dbReference type="Gene3D" id="2.60.40.1240">
    <property type="match status" value="1"/>
</dbReference>
<gene>
    <name evidence="5" type="ORF">NCTC7807_00142</name>
</gene>
<feature type="region of interest" description="Disordered" evidence="2">
    <location>
        <begin position="28"/>
        <end position="55"/>
    </location>
</feature>
<evidence type="ECO:0000256" key="2">
    <source>
        <dbReference type="SAM" id="MobiDB-lite"/>
    </source>
</evidence>
<feature type="domain" description="DUF4352" evidence="4">
    <location>
        <begin position="69"/>
        <end position="175"/>
    </location>
</feature>
<dbReference type="InterPro" id="IPR029051">
    <property type="entry name" value="DUF4352"/>
</dbReference>
<dbReference type="EMBL" id="UHID01000001">
    <property type="protein sequence ID" value="SUO93005.1"/>
    <property type="molecule type" value="Genomic_DNA"/>
</dbReference>
<accession>A0A380MK36</accession>
<organism evidence="5 6">
    <name type="scientific">Streptomyces griseus</name>
    <dbReference type="NCBI Taxonomy" id="1911"/>
    <lineage>
        <taxon>Bacteria</taxon>
        <taxon>Bacillati</taxon>
        <taxon>Actinomycetota</taxon>
        <taxon>Actinomycetes</taxon>
        <taxon>Kitasatosporales</taxon>
        <taxon>Streptomycetaceae</taxon>
        <taxon>Streptomyces</taxon>
    </lineage>
</organism>
<feature type="chain" id="PRO_5039296796" evidence="3">
    <location>
        <begin position="20"/>
        <end position="192"/>
    </location>
</feature>
<protein>
    <submittedName>
        <fullName evidence="5">Telomeric repeat-binding factor 2</fullName>
    </submittedName>
</protein>
<sequence>MRRQLAMSTAVFTAVLGLAACDTEVTATPDKPAAAGDEKPGKEGEKAEQAQEKEAAAKVGDAITLKGFEDEKIEVTVVKVVDPAKSKDEFMTPDDGNRWLGIQFQLVNKGDKAYQDSPTNGMQVADADGQMFQTAFGEITAGPALSSDVRLAPGAKALGWVTFDVPKDVKVSQVQVALNSGMADHTGQWKLQ</sequence>
<proteinExistence type="predicted"/>
<feature type="signal peptide" evidence="3">
    <location>
        <begin position="1"/>
        <end position="19"/>
    </location>
</feature>
<evidence type="ECO:0000313" key="6">
    <source>
        <dbReference type="Proteomes" id="UP000254150"/>
    </source>
</evidence>
<dbReference type="Proteomes" id="UP000254150">
    <property type="component" value="Unassembled WGS sequence"/>
</dbReference>
<name>A0A380MK36_STRGR</name>
<evidence type="ECO:0000313" key="5">
    <source>
        <dbReference type="EMBL" id="SUO93005.1"/>
    </source>
</evidence>
<evidence type="ECO:0000259" key="4">
    <source>
        <dbReference type="Pfam" id="PF11611"/>
    </source>
</evidence>
<dbReference type="AlphaFoldDB" id="A0A380MK36"/>
<dbReference type="PROSITE" id="PS51257">
    <property type="entry name" value="PROKAR_LIPOPROTEIN"/>
    <property type="match status" value="1"/>
</dbReference>
<dbReference type="InterPro" id="IPR029050">
    <property type="entry name" value="Immunoprotect_excell_Ig-like"/>
</dbReference>
<evidence type="ECO:0000256" key="3">
    <source>
        <dbReference type="SAM" id="SignalP"/>
    </source>
</evidence>
<keyword evidence="1 3" id="KW-0732">Signal</keyword>
<dbReference type="Pfam" id="PF11611">
    <property type="entry name" value="DUF4352"/>
    <property type="match status" value="1"/>
</dbReference>